<dbReference type="CDD" id="cd03801">
    <property type="entry name" value="GT4_PimA-like"/>
    <property type="match status" value="1"/>
</dbReference>
<dbReference type="STRING" id="454136.NIES2119_04650"/>
<accession>A0A1U7IS67</accession>
<name>A0A1U7IS67_9CYAN</name>
<comment type="caution">
    <text evidence="4">The sequence shown here is derived from an EMBL/GenBank/DDBJ whole genome shotgun (WGS) entry which is preliminary data.</text>
</comment>
<keyword evidence="1" id="KW-0472">Membrane</keyword>
<sequence length="418" mass="46924">MNLSGKHLLIITSVYPLTPDGNHGTFIRELTLRLLPTKAKFTVFAPAYEACPNHTLDGIKVYRFRYCFKRWENLVRDGAPTKLQKQPLYLIAAALYILLGTFQLFWVCLKEKPDLLHVNWPFPHGLMALPASKLLKIPMIFSFHGGELLLAKKFGFVAHILRWLLPQASSVTANSSFTQSLVNQLTEEQVNIIPYGLTIEPKLSQKSNYISLPQLLFVGRLDERKGLRYLLEALPLVLAKRTIRLRVVGKGILEQELKSQCHNLGLDSWVDFLGFLTKEELANEYANCDIFVLPAIVDSKGDTEGLGIVIIEALAHGKPVIASRVGGIPDVINSGITGILIPQKDPESLANAILSLISNPAAAERMGYKGLEDIKFRFSWERIIPIWQEVFADVLDDRKFDKTRIQAQENSPLTENIS</sequence>
<keyword evidence="1" id="KW-0812">Transmembrane</keyword>
<evidence type="ECO:0000256" key="1">
    <source>
        <dbReference type="SAM" id="Phobius"/>
    </source>
</evidence>
<dbReference type="Pfam" id="PF00534">
    <property type="entry name" value="Glycos_transf_1"/>
    <property type="match status" value="1"/>
</dbReference>
<dbReference type="OrthoDB" id="503519at2"/>
<dbReference type="PANTHER" id="PTHR45947">
    <property type="entry name" value="SULFOQUINOVOSYL TRANSFERASE SQD2"/>
    <property type="match status" value="1"/>
</dbReference>
<feature type="domain" description="Glycosyltransferase subfamily 4-like N-terminal" evidence="3">
    <location>
        <begin position="28"/>
        <end position="197"/>
    </location>
</feature>
<dbReference type="Pfam" id="PF13439">
    <property type="entry name" value="Glyco_transf_4"/>
    <property type="match status" value="1"/>
</dbReference>
<dbReference type="AlphaFoldDB" id="A0A1U7IS67"/>
<dbReference type="GO" id="GO:0016757">
    <property type="term" value="F:glycosyltransferase activity"/>
    <property type="evidence" value="ECO:0007669"/>
    <property type="project" value="InterPro"/>
</dbReference>
<evidence type="ECO:0000313" key="5">
    <source>
        <dbReference type="Proteomes" id="UP000185860"/>
    </source>
</evidence>
<dbReference type="Proteomes" id="UP000185860">
    <property type="component" value="Unassembled WGS sequence"/>
</dbReference>
<gene>
    <name evidence="4" type="ORF">NIES2119_04650</name>
</gene>
<evidence type="ECO:0000259" key="3">
    <source>
        <dbReference type="Pfam" id="PF13439"/>
    </source>
</evidence>
<dbReference type="RefSeq" id="WP_073592272.1">
    <property type="nucleotide sequence ID" value="NZ_MRCE01000003.1"/>
</dbReference>
<keyword evidence="4" id="KW-0808">Transferase</keyword>
<dbReference type="InterPro" id="IPR050194">
    <property type="entry name" value="Glycosyltransferase_grp1"/>
</dbReference>
<evidence type="ECO:0000313" key="4">
    <source>
        <dbReference type="EMBL" id="OKH40209.1"/>
    </source>
</evidence>
<reference evidence="4 5" key="1">
    <citation type="submission" date="2016-11" db="EMBL/GenBank/DDBJ databases">
        <title>Draft Genome Sequences of Nine Cyanobacterial Strains from Diverse Habitats.</title>
        <authorList>
            <person name="Zhu T."/>
            <person name="Hou S."/>
            <person name="Lu X."/>
            <person name="Hess W.R."/>
        </authorList>
    </citation>
    <scope>NUCLEOTIDE SEQUENCE [LARGE SCALE GENOMIC DNA]</scope>
    <source>
        <strain evidence="4 5">IAM M-71</strain>
    </source>
</reference>
<dbReference type="Gene3D" id="3.40.50.2000">
    <property type="entry name" value="Glycogen Phosphorylase B"/>
    <property type="match status" value="2"/>
</dbReference>
<dbReference type="PANTHER" id="PTHR45947:SF3">
    <property type="entry name" value="SULFOQUINOVOSYL TRANSFERASE SQD2"/>
    <property type="match status" value="1"/>
</dbReference>
<proteinExistence type="predicted"/>
<organism evidence="4 5">
    <name type="scientific">[Phormidium ambiguum] IAM M-71</name>
    <dbReference type="NCBI Taxonomy" id="454136"/>
    <lineage>
        <taxon>Bacteria</taxon>
        <taxon>Bacillati</taxon>
        <taxon>Cyanobacteriota</taxon>
        <taxon>Cyanophyceae</taxon>
        <taxon>Oscillatoriophycideae</taxon>
        <taxon>Aerosakkonematales</taxon>
        <taxon>Aerosakkonemataceae</taxon>
        <taxon>Floridanema</taxon>
    </lineage>
</organism>
<evidence type="ECO:0000259" key="2">
    <source>
        <dbReference type="Pfam" id="PF00534"/>
    </source>
</evidence>
<feature type="transmembrane region" description="Helical" evidence="1">
    <location>
        <begin position="88"/>
        <end position="107"/>
    </location>
</feature>
<protein>
    <submittedName>
        <fullName evidence="4">Group 1 glycosyl transferase</fullName>
    </submittedName>
</protein>
<dbReference type="SUPFAM" id="SSF53756">
    <property type="entry name" value="UDP-Glycosyltransferase/glycogen phosphorylase"/>
    <property type="match status" value="1"/>
</dbReference>
<dbReference type="EMBL" id="MRCE01000003">
    <property type="protein sequence ID" value="OKH40209.1"/>
    <property type="molecule type" value="Genomic_DNA"/>
</dbReference>
<dbReference type="InterPro" id="IPR028098">
    <property type="entry name" value="Glyco_trans_4-like_N"/>
</dbReference>
<keyword evidence="1" id="KW-1133">Transmembrane helix</keyword>
<feature type="domain" description="Glycosyl transferase family 1" evidence="2">
    <location>
        <begin position="213"/>
        <end position="370"/>
    </location>
</feature>
<dbReference type="InterPro" id="IPR001296">
    <property type="entry name" value="Glyco_trans_1"/>
</dbReference>